<evidence type="ECO:0000313" key="2">
    <source>
        <dbReference type="EMBL" id="SFN74317.1"/>
    </source>
</evidence>
<name>A0A1I5BI29_9PROT</name>
<gene>
    <name evidence="2" type="ORF">SAMN05216386_1680</name>
</gene>
<dbReference type="Pfam" id="PF16747">
    <property type="entry name" value="Adhesin_E"/>
    <property type="match status" value="1"/>
</dbReference>
<evidence type="ECO:0000313" key="3">
    <source>
        <dbReference type="Proteomes" id="UP000183107"/>
    </source>
</evidence>
<proteinExistence type="predicted"/>
<accession>A0A1I5BI29</accession>
<sequence length="170" mass="18883">MTISGTSTAIQRNIMTKITKQTQRQLRFQPPSLMRNLRSFGFGLSLLCGLAHAEWVEVSRGPTGQFSFDPSLVTRLPDGKISAWVKVQGILEASQKEAWEAFGVGEPYSISRFILDCGKYQSAVSSIKYYTNNGKPLLDEVTYSTWEFKDITPGTVGDTFATKVCTGKIR</sequence>
<feature type="domain" description="Surface-adhesin protein E-like" evidence="1">
    <location>
        <begin position="55"/>
        <end position="165"/>
    </location>
</feature>
<dbReference type="AlphaFoldDB" id="A0A1I5BI29"/>
<dbReference type="Proteomes" id="UP000183107">
    <property type="component" value="Unassembled WGS sequence"/>
</dbReference>
<evidence type="ECO:0000259" key="1">
    <source>
        <dbReference type="Pfam" id="PF16747"/>
    </source>
</evidence>
<dbReference type="EMBL" id="FOVJ01000003">
    <property type="protein sequence ID" value="SFN74317.1"/>
    <property type="molecule type" value="Genomic_DNA"/>
</dbReference>
<reference evidence="2" key="1">
    <citation type="submission" date="2016-10" db="EMBL/GenBank/DDBJ databases">
        <authorList>
            <person name="de Groot N.N."/>
        </authorList>
    </citation>
    <scope>NUCLEOTIDE SEQUENCE [LARGE SCALE GENOMIC DNA]</scope>
    <source>
        <strain evidence="2">Nsp8</strain>
    </source>
</reference>
<organism evidence="2 3">
    <name type="scientific">Nitrosospira briensis</name>
    <dbReference type="NCBI Taxonomy" id="35799"/>
    <lineage>
        <taxon>Bacteria</taxon>
        <taxon>Pseudomonadati</taxon>
        <taxon>Pseudomonadota</taxon>
        <taxon>Betaproteobacteria</taxon>
        <taxon>Nitrosomonadales</taxon>
        <taxon>Nitrosomonadaceae</taxon>
        <taxon>Nitrosospira</taxon>
    </lineage>
</organism>
<keyword evidence="3" id="KW-1185">Reference proteome</keyword>
<protein>
    <recommendedName>
        <fullName evidence="1">Surface-adhesin protein E-like domain-containing protein</fullName>
    </recommendedName>
</protein>
<dbReference type="InterPro" id="IPR031939">
    <property type="entry name" value="Adhesin_E-like"/>
</dbReference>
<dbReference type="RefSeq" id="WP_371265673.1">
    <property type="nucleotide sequence ID" value="NZ_FOVJ01000003.1"/>
</dbReference>